<evidence type="ECO:0000313" key="8">
    <source>
        <dbReference type="EMBL" id="SHE28364.1"/>
    </source>
</evidence>
<proteinExistence type="inferred from homology"/>
<dbReference type="GO" id="GO:0009421">
    <property type="term" value="C:bacterial-type flagellum filament cap"/>
    <property type="evidence" value="ECO:0007669"/>
    <property type="project" value="InterPro"/>
</dbReference>
<keyword evidence="9" id="KW-1185">Reference proteome</keyword>
<dbReference type="Pfam" id="PF07196">
    <property type="entry name" value="Flagellin_IN"/>
    <property type="match status" value="1"/>
</dbReference>
<dbReference type="AlphaFoldDB" id="A0A1M4S823"/>
<evidence type="ECO:0000256" key="5">
    <source>
        <dbReference type="RuleBase" id="RU362066"/>
    </source>
</evidence>
<dbReference type="Pfam" id="PF07195">
    <property type="entry name" value="FliD_C"/>
    <property type="match status" value="1"/>
</dbReference>
<keyword evidence="4 5" id="KW-0975">Bacterial flagellum</keyword>
<evidence type="ECO:0000259" key="7">
    <source>
        <dbReference type="Pfam" id="PF07195"/>
    </source>
</evidence>
<protein>
    <recommendedName>
        <fullName evidence="5">Flagellar hook-associated protein 2</fullName>
        <shortName evidence="5">HAP2</shortName>
    </recommendedName>
    <alternativeName>
        <fullName evidence="5">Flagellar cap protein</fullName>
    </alternativeName>
</protein>
<evidence type="ECO:0000259" key="6">
    <source>
        <dbReference type="Pfam" id="PF02465"/>
    </source>
</evidence>
<dbReference type="PANTHER" id="PTHR30288:SF0">
    <property type="entry name" value="FLAGELLAR HOOK-ASSOCIATED PROTEIN 2"/>
    <property type="match status" value="1"/>
</dbReference>
<dbReference type="Proteomes" id="UP000184334">
    <property type="component" value="Unassembled WGS sequence"/>
</dbReference>
<evidence type="ECO:0000256" key="1">
    <source>
        <dbReference type="ARBA" id="ARBA00009764"/>
    </source>
</evidence>
<evidence type="ECO:0000313" key="9">
    <source>
        <dbReference type="Proteomes" id="UP000184334"/>
    </source>
</evidence>
<dbReference type="InterPro" id="IPR003481">
    <property type="entry name" value="FliD_N"/>
</dbReference>
<dbReference type="EMBL" id="FQUI01000001">
    <property type="protein sequence ID" value="SHE28364.1"/>
    <property type="molecule type" value="Genomic_DNA"/>
</dbReference>
<dbReference type="InterPro" id="IPR010809">
    <property type="entry name" value="FliD_C"/>
</dbReference>
<evidence type="ECO:0000256" key="2">
    <source>
        <dbReference type="ARBA" id="ARBA00011255"/>
    </source>
</evidence>
<dbReference type="InterPro" id="IPR040026">
    <property type="entry name" value="FliD"/>
</dbReference>
<dbReference type="GO" id="GO:0071973">
    <property type="term" value="P:bacterial-type flagellum-dependent cell motility"/>
    <property type="evidence" value="ECO:0007669"/>
    <property type="project" value="TreeGrafter"/>
</dbReference>
<evidence type="ECO:0000256" key="3">
    <source>
        <dbReference type="ARBA" id="ARBA00023054"/>
    </source>
</evidence>
<dbReference type="GO" id="GO:0007155">
    <property type="term" value="P:cell adhesion"/>
    <property type="evidence" value="ECO:0007669"/>
    <property type="project" value="InterPro"/>
</dbReference>
<feature type="domain" description="Flagellar hook-associated protein 2 N-terminal" evidence="6">
    <location>
        <begin position="17"/>
        <end position="111"/>
    </location>
</feature>
<dbReference type="GO" id="GO:0009424">
    <property type="term" value="C:bacterial-type flagellum hook"/>
    <property type="evidence" value="ECO:0007669"/>
    <property type="project" value="UniProtKB-UniRule"/>
</dbReference>
<dbReference type="InterPro" id="IPR010810">
    <property type="entry name" value="Flagellin_hook_IN_motif"/>
</dbReference>
<name>A0A1M4S823_MARH1</name>
<feature type="domain" description="Flagellar hook-associated protein 2 C-terminal" evidence="7">
    <location>
        <begin position="356"/>
        <end position="610"/>
    </location>
</feature>
<comment type="similarity">
    <text evidence="1 5">Belongs to the FliD family.</text>
</comment>
<sequence length="621" mass="68037">MSENSYLGTFQFGGIASGLDTSSIIDQLMSVERKPLERLQNDFETLQLKQKAWEEVDSKLSDFWDFLATFKLKSNLIPKTVQVSDENVLSATASTSATNTNFKVKVNSLSSSTSLTPNNTLGNIPDLTTQYYQLNGRTTPVAGTFTLKALDSSGNVLETLNINFSGTDTIGDIINQIDTNSTYFTASLNNGKLRIEEKVGQEGTVANILLGDSSDTSNFVEVFNLEGSDYVPGGATAGYIESTVHVGAINTSKLLSDISPDVTSGIIRINGTEITVSSTDTVGDLIARINASNANVIVWYDENEDKLMIRNKEGGPQSITIEDGDSNGNNLTNVLDDLSWVDSGGNYLGTIIPGSAANVEIDLDGDGTADLTKTTWGNTVEYNNVTLNLKSISTGWVDVQVTQDVDATYDKISEFVDKYNEIIGYIYDKLNEDAVKPEKGETLSEEDKIKGVLKGDDNLEDIFNSLRDMAYGVISWSSDVDMAYRSLYEIGINSGDAGGTYENTMKGVLQINEDKLKQAIQNNAEEVWKLFAYEDSNNKGIAIQFKDYIWETTKFGGTIDQISGTTGTIGLEMRDIAKRMTSLIDQLQRKEAYYWQKFSAMEQSVSQMQAQGSWIMSAFAK</sequence>
<comment type="subcellular location">
    <subcellularLocation>
        <location evidence="5">Secreted</location>
    </subcellularLocation>
    <subcellularLocation>
        <location evidence="5">Bacterial flagellum</location>
    </subcellularLocation>
</comment>
<gene>
    <name evidence="8" type="ORF">SAMN02745164_00120</name>
</gene>
<keyword evidence="5" id="KW-0964">Secreted</keyword>
<dbReference type="OrthoDB" id="41230at2"/>
<dbReference type="PANTHER" id="PTHR30288">
    <property type="entry name" value="FLAGELLAR CAP/ASSEMBLY PROTEIN FLID"/>
    <property type="match status" value="1"/>
</dbReference>
<evidence type="ECO:0000256" key="4">
    <source>
        <dbReference type="ARBA" id="ARBA00023143"/>
    </source>
</evidence>
<comment type="subunit">
    <text evidence="2 5">Homopentamer.</text>
</comment>
<comment type="caution">
    <text evidence="8">The sequence shown here is derived from an EMBL/GenBank/DDBJ whole genome shotgun (WGS) entry which is preliminary data.</text>
</comment>
<comment type="function">
    <text evidence="5">Required for morphogenesis and for the elongation of the flagellar filament by facilitating polymerization of the flagellin monomers at the tip of growing filament. Forms a capping structure, which prevents flagellin subunits (transported through the central channel of the flagellum) from leaking out without polymerization at the distal end.</text>
</comment>
<dbReference type="STRING" id="1122195.SAMN02745164_00120"/>
<keyword evidence="3" id="KW-0175">Coiled coil</keyword>
<keyword evidence="8" id="KW-0966">Cell projection</keyword>
<accession>A0A1M4S823</accession>
<dbReference type="GO" id="GO:0005576">
    <property type="term" value="C:extracellular region"/>
    <property type="evidence" value="ECO:0007669"/>
    <property type="project" value="UniProtKB-SubCell"/>
</dbReference>
<dbReference type="Pfam" id="PF02465">
    <property type="entry name" value="FliD_N"/>
    <property type="match status" value="1"/>
</dbReference>
<organism evidence="8 9">
    <name type="scientific">Marinitoga hydrogenitolerans (strain DSM 16785 / JCM 12826 / AT1271)</name>
    <dbReference type="NCBI Taxonomy" id="1122195"/>
    <lineage>
        <taxon>Bacteria</taxon>
        <taxon>Thermotogati</taxon>
        <taxon>Thermotogota</taxon>
        <taxon>Thermotogae</taxon>
        <taxon>Petrotogales</taxon>
        <taxon>Petrotogaceae</taxon>
        <taxon>Marinitoga</taxon>
    </lineage>
</organism>
<reference evidence="8" key="1">
    <citation type="submission" date="2016-11" db="EMBL/GenBank/DDBJ databases">
        <authorList>
            <person name="Varghese N."/>
            <person name="Submissions S."/>
        </authorList>
    </citation>
    <scope>NUCLEOTIDE SEQUENCE [LARGE SCALE GENOMIC DNA]</scope>
    <source>
        <strain evidence="8">DSM 16785</strain>
    </source>
</reference>
<keyword evidence="8" id="KW-0282">Flagellum</keyword>
<dbReference type="RefSeq" id="WP_072862336.1">
    <property type="nucleotide sequence ID" value="NZ_FQUI01000001.1"/>
</dbReference>
<keyword evidence="8" id="KW-0969">Cilium</keyword>